<protein>
    <recommendedName>
        <fullName evidence="6">DUF2953 domain-containing protein</fullName>
    </recommendedName>
</protein>
<evidence type="ECO:0008006" key="6">
    <source>
        <dbReference type="Google" id="ProtNLM"/>
    </source>
</evidence>
<proteinExistence type="predicted"/>
<dbReference type="EMBL" id="JAIXNE010000003">
    <property type="protein sequence ID" value="MCA6076707.1"/>
    <property type="molecule type" value="Genomic_DNA"/>
</dbReference>
<dbReference type="AlphaFoldDB" id="A0A9X1HTU6"/>
<name>A0A9X1HTU6_9BACT</name>
<gene>
    <name evidence="2" type="ORF">LDX50_11675</name>
    <name evidence="3" type="ORF">LDX50_17645</name>
    <name evidence="4" type="ORF">LDX50_23365</name>
</gene>
<accession>A0A9X1HTU6</accession>
<evidence type="ECO:0000256" key="1">
    <source>
        <dbReference type="SAM" id="MobiDB-lite"/>
    </source>
</evidence>
<dbReference type="Proteomes" id="UP001139409">
    <property type="component" value="Unassembled WGS sequence"/>
</dbReference>
<evidence type="ECO:0000313" key="2">
    <source>
        <dbReference type="EMBL" id="MCA6075530.1"/>
    </source>
</evidence>
<organism evidence="3 5">
    <name type="scientific">Fulvivirga sedimenti</name>
    <dbReference type="NCBI Taxonomy" id="2879465"/>
    <lineage>
        <taxon>Bacteria</taxon>
        <taxon>Pseudomonadati</taxon>
        <taxon>Bacteroidota</taxon>
        <taxon>Cytophagia</taxon>
        <taxon>Cytophagales</taxon>
        <taxon>Fulvivirgaceae</taxon>
        <taxon>Fulvivirga</taxon>
    </lineage>
</organism>
<reference evidence="3" key="1">
    <citation type="submission" date="2021-09" db="EMBL/GenBank/DDBJ databases">
        <title>Fulvivirga sp. isolated from coastal sediment.</title>
        <authorList>
            <person name="Yu H."/>
        </authorList>
    </citation>
    <scope>NUCLEOTIDE SEQUENCE</scope>
    <source>
        <strain evidence="3">1062</strain>
    </source>
</reference>
<evidence type="ECO:0000313" key="4">
    <source>
        <dbReference type="EMBL" id="MCA6077835.1"/>
    </source>
</evidence>
<dbReference type="EMBL" id="JAIXNE010000002">
    <property type="protein sequence ID" value="MCA6075530.1"/>
    <property type="molecule type" value="Genomic_DNA"/>
</dbReference>
<evidence type="ECO:0000313" key="3">
    <source>
        <dbReference type="EMBL" id="MCA6076707.1"/>
    </source>
</evidence>
<dbReference type="EMBL" id="JAIXNE010000004">
    <property type="protein sequence ID" value="MCA6077835.1"/>
    <property type="molecule type" value="Genomic_DNA"/>
</dbReference>
<comment type="caution">
    <text evidence="3">The sequence shown here is derived from an EMBL/GenBank/DDBJ whole genome shotgun (WGS) entry which is preliminary data.</text>
</comment>
<sequence>MLIVITILLLIILGILFVPIVIQIDTVHETYLVKVSGIGAFQMDHEESELVFILMLPFYKKVIHPFRLSEKRKKSPKPAKDTPGKKEKKKSRMTFPRMLSLIRSFRIREFYCTIDSGDYVRNAMLVPVFQAITSYRNNLSVNFTGEFQLQLYASNNLFRLGRAYLNV</sequence>
<evidence type="ECO:0000313" key="5">
    <source>
        <dbReference type="Proteomes" id="UP001139409"/>
    </source>
</evidence>
<feature type="region of interest" description="Disordered" evidence="1">
    <location>
        <begin position="70"/>
        <end position="92"/>
    </location>
</feature>
<dbReference type="RefSeq" id="WP_225698630.1">
    <property type="nucleotide sequence ID" value="NZ_JAIXNE010000002.1"/>
</dbReference>
<keyword evidence="5" id="KW-1185">Reference proteome</keyword>